<reference evidence="4 5" key="1">
    <citation type="submission" date="2018-06" db="EMBL/GenBank/DDBJ databases">
        <authorList>
            <consortium name="Pathogen Informatics"/>
            <person name="Doyle S."/>
        </authorList>
    </citation>
    <scope>NUCLEOTIDE SEQUENCE [LARGE SCALE GENOMIC DNA]</scope>
    <source>
        <strain evidence="4 5">NCTC12000</strain>
    </source>
</reference>
<dbReference type="GO" id="GO:0044010">
    <property type="term" value="P:single-species biofilm formation"/>
    <property type="evidence" value="ECO:0007669"/>
    <property type="project" value="InterPro"/>
</dbReference>
<dbReference type="Pfam" id="PF04221">
    <property type="entry name" value="RelB"/>
    <property type="match status" value="1"/>
</dbReference>
<evidence type="ECO:0000256" key="2">
    <source>
        <dbReference type="ARBA" id="ARBA00022649"/>
    </source>
</evidence>
<dbReference type="InterPro" id="IPR007337">
    <property type="entry name" value="RelB/DinJ"/>
</dbReference>
<dbReference type="RefSeq" id="WP_011946187.1">
    <property type="nucleotide sequence ID" value="NZ_BAZA01000064.1"/>
</dbReference>
<comment type="similarity">
    <text evidence="1">Belongs to the RelB/DinJ antitoxin family.</text>
</comment>
<evidence type="ECO:0000256" key="1">
    <source>
        <dbReference type="ARBA" id="ARBA00010562"/>
    </source>
</evidence>
<protein>
    <submittedName>
        <fullName evidence="4">RelB antitoxin</fullName>
    </submittedName>
    <submittedName>
        <fullName evidence="3">Type II toxin-antitoxin system RelB/DinJ family antitoxin</fullName>
    </submittedName>
</protein>
<dbReference type="GO" id="GO:0015643">
    <property type="term" value="F:toxic substance binding"/>
    <property type="evidence" value="ECO:0007669"/>
    <property type="project" value="InterPro"/>
</dbReference>
<dbReference type="GO" id="GO:0006351">
    <property type="term" value="P:DNA-templated transcription"/>
    <property type="evidence" value="ECO:0007669"/>
    <property type="project" value="TreeGrafter"/>
</dbReference>
<dbReference type="Proteomes" id="UP000254631">
    <property type="component" value="Unassembled WGS sequence"/>
</dbReference>
<dbReference type="InterPro" id="IPR026262">
    <property type="entry name" value="DinJ"/>
</dbReference>
<dbReference type="EMBL" id="UGOL01000001">
    <property type="protein sequence ID" value="STX79263.1"/>
    <property type="molecule type" value="Genomic_DNA"/>
</dbReference>
<keyword evidence="2" id="KW-1277">Toxin-antitoxin system</keyword>
<dbReference type="InterPro" id="IPR013321">
    <property type="entry name" value="Arc_rbn_hlx_hlx"/>
</dbReference>
<evidence type="ECO:0000313" key="3">
    <source>
        <dbReference type="EMBL" id="MCZ4718745.1"/>
    </source>
</evidence>
<evidence type="ECO:0000313" key="4">
    <source>
        <dbReference type="EMBL" id="STX79263.1"/>
    </source>
</evidence>
<organism evidence="4 5">
    <name type="scientific">Legionella pneumophila</name>
    <dbReference type="NCBI Taxonomy" id="446"/>
    <lineage>
        <taxon>Bacteria</taxon>
        <taxon>Pseudomonadati</taxon>
        <taxon>Pseudomonadota</taxon>
        <taxon>Gammaproteobacteria</taxon>
        <taxon>Legionellales</taxon>
        <taxon>Legionellaceae</taxon>
        <taxon>Legionella</taxon>
    </lineage>
</organism>
<dbReference type="EMBL" id="JAPXIC010000040">
    <property type="protein sequence ID" value="MCZ4718745.1"/>
    <property type="molecule type" value="Genomic_DNA"/>
</dbReference>
<dbReference type="AlphaFoldDB" id="A0A128TSS5"/>
<dbReference type="PIRSF" id="PIRSF003108">
    <property type="entry name" value="DinJ"/>
    <property type="match status" value="1"/>
</dbReference>
<proteinExistence type="inferred from homology"/>
<accession>A0A128TSS5</accession>
<dbReference type="NCBIfam" id="TIGR02384">
    <property type="entry name" value="RelB_DinJ"/>
    <property type="match status" value="1"/>
</dbReference>
<dbReference type="GO" id="GO:0000987">
    <property type="term" value="F:cis-regulatory region sequence-specific DNA binding"/>
    <property type="evidence" value="ECO:0007669"/>
    <property type="project" value="InterPro"/>
</dbReference>
<sequence length="88" mass="9601">MSTKTVQARVDSHLKEVGEGILKMLGVTPSQAINAFYAQIVLCKGLPFEVKLPNNLTLEAIEELESGGGKKFSSFKSMIDDLEEDENA</sequence>
<dbReference type="PANTHER" id="PTHR38781:SF1">
    <property type="entry name" value="ANTITOXIN DINJ-RELATED"/>
    <property type="match status" value="1"/>
</dbReference>
<name>A0A128TSS5_LEGPN</name>
<dbReference type="PANTHER" id="PTHR38781">
    <property type="entry name" value="ANTITOXIN DINJ-RELATED"/>
    <property type="match status" value="1"/>
</dbReference>
<dbReference type="Proteomes" id="UP001071279">
    <property type="component" value="Unassembled WGS sequence"/>
</dbReference>
<reference evidence="3" key="2">
    <citation type="submission" date="2022-12" db="EMBL/GenBank/DDBJ databases">
        <title>Comparative genomics of Legionella pneumophila isolates from the West Bank and Germany support molecular epidemiology of Legionnaires disease.</title>
        <authorList>
            <person name="Zayed A.R."/>
            <person name="Bitar D.M."/>
            <person name="Steinert M."/>
            <person name="Lueck C."/>
            <person name="Brettar I."/>
            <person name="Hoefle M.G."/>
            <person name="Bunk B."/>
        </authorList>
    </citation>
    <scope>NUCLEOTIDE SEQUENCE</scope>
    <source>
        <strain evidence="3">H23</strain>
    </source>
</reference>
<dbReference type="GO" id="GO:0006355">
    <property type="term" value="P:regulation of DNA-templated transcription"/>
    <property type="evidence" value="ECO:0007669"/>
    <property type="project" value="InterPro"/>
</dbReference>
<gene>
    <name evidence="4" type="primary">relB</name>
    <name evidence="4" type="ORF">NCTC12000_01252</name>
    <name evidence="3" type="ORF">O6C86_05895</name>
</gene>
<dbReference type="Gene3D" id="1.10.1220.10">
    <property type="entry name" value="Met repressor-like"/>
    <property type="match status" value="1"/>
</dbReference>
<evidence type="ECO:0000313" key="5">
    <source>
        <dbReference type="Proteomes" id="UP000254631"/>
    </source>
</evidence>